<sequence length="177" mass="18973">MDAESLSSMVEQQVMKMTSRMTKEADVHMVDNASGRPREASYNAISVGSRKDWDEYLLKRLGQVAPAPSFSVVIEKIVESPTDLRSSNSEKRQTPPAIEGFTPLVTALPAVTGPASSSVQEGTTIIPAIQGFDPLILPKSASGIFGVSGSKALEAMLLSSVVINPKTFFIAFNLQTQ</sequence>
<keyword evidence="2" id="KW-1185">Reference proteome</keyword>
<accession>A0AAW2CK70</accession>
<reference evidence="1 2" key="1">
    <citation type="submission" date="2024-01" db="EMBL/GenBank/DDBJ databases">
        <title>A telomere-to-telomere, gap-free genome of sweet tea (Lithocarpus litseifolius).</title>
        <authorList>
            <person name="Zhou J."/>
        </authorList>
    </citation>
    <scope>NUCLEOTIDE SEQUENCE [LARGE SCALE GENOMIC DNA]</scope>
    <source>
        <strain evidence="1">Zhou-2022a</strain>
        <tissue evidence="1">Leaf</tissue>
    </source>
</reference>
<protein>
    <submittedName>
        <fullName evidence="1">Uncharacterized protein</fullName>
    </submittedName>
</protein>
<dbReference type="AlphaFoldDB" id="A0AAW2CK70"/>
<evidence type="ECO:0000313" key="1">
    <source>
        <dbReference type="EMBL" id="KAK9997908.1"/>
    </source>
</evidence>
<dbReference type="EMBL" id="JAZDWU010000006">
    <property type="protein sequence ID" value="KAK9997908.1"/>
    <property type="molecule type" value="Genomic_DNA"/>
</dbReference>
<evidence type="ECO:0000313" key="2">
    <source>
        <dbReference type="Proteomes" id="UP001459277"/>
    </source>
</evidence>
<name>A0AAW2CK70_9ROSI</name>
<organism evidence="1 2">
    <name type="scientific">Lithocarpus litseifolius</name>
    <dbReference type="NCBI Taxonomy" id="425828"/>
    <lineage>
        <taxon>Eukaryota</taxon>
        <taxon>Viridiplantae</taxon>
        <taxon>Streptophyta</taxon>
        <taxon>Embryophyta</taxon>
        <taxon>Tracheophyta</taxon>
        <taxon>Spermatophyta</taxon>
        <taxon>Magnoliopsida</taxon>
        <taxon>eudicotyledons</taxon>
        <taxon>Gunneridae</taxon>
        <taxon>Pentapetalae</taxon>
        <taxon>rosids</taxon>
        <taxon>fabids</taxon>
        <taxon>Fagales</taxon>
        <taxon>Fagaceae</taxon>
        <taxon>Lithocarpus</taxon>
    </lineage>
</organism>
<proteinExistence type="predicted"/>
<dbReference type="Proteomes" id="UP001459277">
    <property type="component" value="Unassembled WGS sequence"/>
</dbReference>
<gene>
    <name evidence="1" type="ORF">SO802_017511</name>
</gene>
<comment type="caution">
    <text evidence="1">The sequence shown here is derived from an EMBL/GenBank/DDBJ whole genome shotgun (WGS) entry which is preliminary data.</text>
</comment>